<dbReference type="InterPro" id="IPR004193">
    <property type="entry name" value="Glyco_hydro_13_N"/>
</dbReference>
<dbReference type="Gene3D" id="3.20.20.80">
    <property type="entry name" value="Glycosidases"/>
    <property type="match status" value="1"/>
</dbReference>
<dbReference type="GO" id="GO:0004553">
    <property type="term" value="F:hydrolase activity, hydrolyzing O-glycosyl compounds"/>
    <property type="evidence" value="ECO:0007669"/>
    <property type="project" value="InterPro"/>
</dbReference>
<dbReference type="Pfam" id="PF00128">
    <property type="entry name" value="Alpha-amylase"/>
    <property type="match status" value="1"/>
</dbReference>
<dbReference type="GeneID" id="73796847"/>
<dbReference type="InterPro" id="IPR006047">
    <property type="entry name" value="GH13_cat_dom"/>
</dbReference>
<dbReference type="NCBIfam" id="TIGR02104">
    <property type="entry name" value="pulA_typeI"/>
    <property type="match status" value="1"/>
</dbReference>
<dbReference type="AlphaFoldDB" id="A0A4R3T2V0"/>
<organism evidence="3 4">
    <name type="scientific">Longicatena caecimuris</name>
    <dbReference type="NCBI Taxonomy" id="1796635"/>
    <lineage>
        <taxon>Bacteria</taxon>
        <taxon>Bacillati</taxon>
        <taxon>Bacillota</taxon>
        <taxon>Erysipelotrichia</taxon>
        <taxon>Erysipelotrichales</taxon>
        <taxon>Erysipelotrichaceae</taxon>
        <taxon>Longicatena</taxon>
    </lineage>
</organism>
<dbReference type="InterPro" id="IPR013783">
    <property type="entry name" value="Ig-like_fold"/>
</dbReference>
<dbReference type="PANTHER" id="PTHR43002">
    <property type="entry name" value="GLYCOGEN DEBRANCHING ENZYME"/>
    <property type="match status" value="1"/>
</dbReference>
<dbReference type="Gene3D" id="2.60.40.10">
    <property type="entry name" value="Immunoglobulins"/>
    <property type="match status" value="1"/>
</dbReference>
<keyword evidence="4" id="KW-1185">Reference proteome</keyword>
<sequence>MRQQKYYEAYLDDFDKITVFMSRNSYEGVSNKFYLKDTRGHIYDLHIQSIETTHSNYNKYTLALYDSIEIGNEYYVVHQHARATVLQYSAVVKTAKFDELFYYDGDDLGYTYNEKATSFALWAPTAYRVKLEIMKNDVTYTYEMKRSEHGVFRYSILENLENATYVYLVRVNGEWKETIDPYGVSSIENSRRSAIVDLAKIRVKDYPLPPLQSSCDAIVYETSVRDFTMQSNIGVSCPGTFRGFVEENEQTKSMQTGFSYLKSLGITHVQLMPVMDFGSVDEIYPLLHYNWGYDPVQYRVFEGSYSSEPNNPYSRIFEFVKLVEECHKAGIRVNLDVVFNHVYDKEESFFDKTVPSYYFQMNEQGDFSNGTFCGNDVDSKRRMCAKYIIDACKFLVKTYHIDGLRFDLMGILDIDTMNAVYRECCAINTDFMIYGEGWDMPSFLDFRQRASIGNNAQMPFIAHFSDRFRDVVKGRTASNEVNVKGYCSGALYLIDIMKNCLSASCTNEGMEAMFANPRNVVNYVECHDNMTSWDKLKECCKEDSKDIRIAKHKMMIAAVLLAQGIPFLHSGQEFARSKHGLPNTYEESDEINKIDYLRRNQYQDIVECTKELIKLRRAHACLRYCRKEDVEQHVHFDTIQNKALIYKLLDDTEEMIILFNPSQEYFTHDMNTAYKLLYYNGKAEDILIQKVNVEPYSVIVFTRKL</sequence>
<dbReference type="GO" id="GO:0005975">
    <property type="term" value="P:carbohydrate metabolic process"/>
    <property type="evidence" value="ECO:0007669"/>
    <property type="project" value="InterPro"/>
</dbReference>
<comment type="caution">
    <text evidence="3">The sequence shown here is derived from an EMBL/GenBank/DDBJ whole genome shotgun (WGS) entry which is preliminary data.</text>
</comment>
<dbReference type="EMBL" id="SMBP01000021">
    <property type="protein sequence ID" value="TCU55693.1"/>
    <property type="molecule type" value="Genomic_DNA"/>
</dbReference>
<reference evidence="3 4" key="1">
    <citation type="submission" date="2019-03" db="EMBL/GenBank/DDBJ databases">
        <title>Genomic Encyclopedia of Type Strains, Phase IV (KMG-IV): sequencing the most valuable type-strain genomes for metagenomic binning, comparative biology and taxonomic classification.</title>
        <authorList>
            <person name="Goeker M."/>
        </authorList>
    </citation>
    <scope>NUCLEOTIDE SEQUENCE [LARGE SCALE GENOMIC DNA]</scope>
    <source>
        <strain evidence="3 4">DSM 29481</strain>
    </source>
</reference>
<evidence type="ECO:0000256" key="1">
    <source>
        <dbReference type="ARBA" id="ARBA00008061"/>
    </source>
</evidence>
<feature type="domain" description="Glycosyl hydrolase family 13 catalytic" evidence="2">
    <location>
        <begin position="238"/>
        <end position="598"/>
    </location>
</feature>
<dbReference type="CDD" id="cd11341">
    <property type="entry name" value="AmyAc_Pullulanase_LD-like"/>
    <property type="match status" value="1"/>
</dbReference>
<dbReference type="SMART" id="SM00642">
    <property type="entry name" value="Aamy"/>
    <property type="match status" value="1"/>
</dbReference>
<dbReference type="InterPro" id="IPR040697">
    <property type="entry name" value="PulA_N1"/>
</dbReference>
<accession>A0A4R3T2V0</accession>
<evidence type="ECO:0000313" key="3">
    <source>
        <dbReference type="EMBL" id="TCU55693.1"/>
    </source>
</evidence>
<dbReference type="SUPFAM" id="SSF81296">
    <property type="entry name" value="E set domains"/>
    <property type="match status" value="1"/>
</dbReference>
<dbReference type="CDD" id="cd02860">
    <property type="entry name" value="E_set_Pullulanase"/>
    <property type="match status" value="1"/>
</dbReference>
<dbReference type="Proteomes" id="UP000295773">
    <property type="component" value="Unassembled WGS sequence"/>
</dbReference>
<dbReference type="Pfam" id="PF02922">
    <property type="entry name" value="CBM_48"/>
    <property type="match status" value="1"/>
</dbReference>
<name>A0A4R3T2V0_9FIRM</name>
<dbReference type="RefSeq" id="WP_008690560.1">
    <property type="nucleotide sequence ID" value="NZ_AP024510.1"/>
</dbReference>
<comment type="similarity">
    <text evidence="1">Belongs to the glycosyl hydrolase 13 family.</text>
</comment>
<dbReference type="InterPro" id="IPR017853">
    <property type="entry name" value="GH"/>
</dbReference>
<dbReference type="SUPFAM" id="SSF51445">
    <property type="entry name" value="(Trans)glycosidases"/>
    <property type="match status" value="1"/>
</dbReference>
<dbReference type="InterPro" id="IPR011840">
    <property type="entry name" value="PulA_typeI"/>
</dbReference>
<gene>
    <name evidence="3" type="ORF">EDD61_12124</name>
</gene>
<proteinExistence type="inferred from homology"/>
<dbReference type="Pfam" id="PF17999">
    <property type="entry name" value="PulA_N1"/>
    <property type="match status" value="1"/>
</dbReference>
<dbReference type="SMR" id="A0A4R3T2V0"/>
<evidence type="ECO:0000259" key="2">
    <source>
        <dbReference type="SMART" id="SM00642"/>
    </source>
</evidence>
<dbReference type="Gene3D" id="2.60.40.2320">
    <property type="match status" value="1"/>
</dbReference>
<protein>
    <submittedName>
        <fullName evidence="3">Pullulanase</fullName>
    </submittedName>
</protein>
<dbReference type="InterPro" id="IPR014756">
    <property type="entry name" value="Ig_E-set"/>
</dbReference>
<evidence type="ECO:0000313" key="4">
    <source>
        <dbReference type="Proteomes" id="UP000295773"/>
    </source>
</evidence>